<proteinExistence type="predicted"/>
<keyword evidence="1" id="KW-0812">Transmembrane</keyword>
<evidence type="ECO:0008006" key="4">
    <source>
        <dbReference type="Google" id="ProtNLM"/>
    </source>
</evidence>
<feature type="transmembrane region" description="Helical" evidence="1">
    <location>
        <begin position="34"/>
        <end position="55"/>
    </location>
</feature>
<keyword evidence="1" id="KW-1133">Transmembrane helix</keyword>
<reference evidence="2" key="1">
    <citation type="submission" date="2023-07" db="EMBL/GenBank/DDBJ databases">
        <title>Ureibacillus sp. isolated from freshwater well.</title>
        <authorList>
            <person name="Kirdat K."/>
            <person name="Bhatt A."/>
            <person name="Teware R."/>
            <person name="Bhavsar Y."/>
            <person name="Yadav A."/>
        </authorList>
    </citation>
    <scope>NUCLEOTIDE SEQUENCE</scope>
    <source>
        <strain evidence="2">BA0131</strain>
    </source>
</reference>
<feature type="transmembrane region" description="Helical" evidence="1">
    <location>
        <begin position="75"/>
        <end position="97"/>
    </location>
</feature>
<feature type="transmembrane region" description="Helical" evidence="1">
    <location>
        <begin position="6"/>
        <end position="27"/>
    </location>
</feature>
<evidence type="ECO:0000313" key="2">
    <source>
        <dbReference type="EMBL" id="MDN4492529.1"/>
    </source>
</evidence>
<protein>
    <recommendedName>
        <fullName evidence="4">Cytochrome c oxidase subunit 4</fullName>
    </recommendedName>
</protein>
<name>A0ABT8GME8_9BACL</name>
<accession>A0ABT8GME8</accession>
<sequence>MLDFGWLNVGSLVLGLIAWIFPVVNLSRYHVKNWVTFSVFSMSACAISLFFQIFYMHHKIKVGDWTALMDTICAVVFASAILLFVTILLNAITVIVYSSRTAK</sequence>
<dbReference type="Proteomes" id="UP001172743">
    <property type="component" value="Unassembled WGS sequence"/>
</dbReference>
<evidence type="ECO:0000313" key="3">
    <source>
        <dbReference type="Proteomes" id="UP001172743"/>
    </source>
</evidence>
<gene>
    <name evidence="2" type="ORF">QYB95_03165</name>
</gene>
<evidence type="ECO:0000256" key="1">
    <source>
        <dbReference type="SAM" id="Phobius"/>
    </source>
</evidence>
<organism evidence="2 3">
    <name type="scientific">Ureibacillus aquaedulcis</name>
    <dbReference type="NCBI Taxonomy" id="3058421"/>
    <lineage>
        <taxon>Bacteria</taxon>
        <taxon>Bacillati</taxon>
        <taxon>Bacillota</taxon>
        <taxon>Bacilli</taxon>
        <taxon>Bacillales</taxon>
        <taxon>Caryophanaceae</taxon>
        <taxon>Ureibacillus</taxon>
    </lineage>
</organism>
<keyword evidence="3" id="KW-1185">Reference proteome</keyword>
<keyword evidence="1" id="KW-0472">Membrane</keyword>
<comment type="caution">
    <text evidence="2">The sequence shown here is derived from an EMBL/GenBank/DDBJ whole genome shotgun (WGS) entry which is preliminary data.</text>
</comment>
<dbReference type="EMBL" id="JAUHTQ010000002">
    <property type="protein sequence ID" value="MDN4492529.1"/>
    <property type="molecule type" value="Genomic_DNA"/>
</dbReference>